<dbReference type="EMBL" id="CP043026">
    <property type="protein sequence ID" value="QEH61987.1"/>
    <property type="molecule type" value="Genomic_DNA"/>
</dbReference>
<reference evidence="2 4" key="1">
    <citation type="submission" date="2019-08" db="EMBL/GenBank/DDBJ databases">
        <title>Complete genome sequence of Spiroplasma chinense CCH (DSM 19755).</title>
        <authorList>
            <person name="Shen H.-Y."/>
            <person name="Lin Y.-C."/>
            <person name="Chou L."/>
            <person name="Kuo C.-H."/>
        </authorList>
    </citation>
    <scope>NUCLEOTIDE SEQUENCE [LARGE SCALE GENOMIC DNA]</scope>
    <source>
        <strain evidence="2 4">CCH</strain>
    </source>
</reference>
<dbReference type="EMBL" id="CP043026">
    <property type="protein sequence ID" value="QEH61476.1"/>
    <property type="molecule type" value="Genomic_DNA"/>
</dbReference>
<evidence type="ECO:0000313" key="2">
    <source>
        <dbReference type="EMBL" id="QEH61476.1"/>
    </source>
</evidence>
<name>A0A5B9Y481_9MOLU</name>
<protein>
    <recommendedName>
        <fullName evidence="5">Transposase</fullName>
    </recommendedName>
</protein>
<gene>
    <name evidence="1" type="ORF">SCHIN_v1c02270</name>
    <name evidence="2" type="ORF">SCHIN_v1c02790</name>
    <name evidence="3" type="ORF">SCHIN_v1c07920</name>
</gene>
<dbReference type="EMBL" id="CP043026">
    <property type="protein sequence ID" value="QEH61424.1"/>
    <property type="molecule type" value="Genomic_DNA"/>
</dbReference>
<sequence length="115" mass="13516">MANKKGNKSNILTPEQRKRLVNDHFKKDLSWRELSIKYNVSYSAARQTCIRFENEGEASFEVKSGNSSNHTNIRVNSVDPRDKQIAQLLKRNKELEMENEIIKKFKEFTKNQKTK</sequence>
<proteinExistence type="predicted"/>
<dbReference type="InterPro" id="IPR009057">
    <property type="entry name" value="Homeodomain-like_sf"/>
</dbReference>
<dbReference type="SUPFAM" id="SSF46689">
    <property type="entry name" value="Homeodomain-like"/>
    <property type="match status" value="1"/>
</dbReference>
<dbReference type="AlphaFoldDB" id="A0A5B9Y481"/>
<evidence type="ECO:0000313" key="4">
    <source>
        <dbReference type="Proteomes" id="UP000323144"/>
    </source>
</evidence>
<evidence type="ECO:0000313" key="3">
    <source>
        <dbReference type="EMBL" id="QEH61987.1"/>
    </source>
</evidence>
<dbReference type="KEGG" id="schi:SCHIN_v1c02270"/>
<evidence type="ECO:0008006" key="5">
    <source>
        <dbReference type="Google" id="ProtNLM"/>
    </source>
</evidence>
<dbReference type="RefSeq" id="WP_166507819.1">
    <property type="nucleotide sequence ID" value="NZ_CP043026.1"/>
</dbReference>
<dbReference type="KEGG" id="schi:SCHIN_v1c02790"/>
<accession>A0A5B9Y481</accession>
<organism evidence="2 4">
    <name type="scientific">Spiroplasma chinense</name>
    <dbReference type="NCBI Taxonomy" id="216932"/>
    <lineage>
        <taxon>Bacteria</taxon>
        <taxon>Bacillati</taxon>
        <taxon>Mycoplasmatota</taxon>
        <taxon>Mollicutes</taxon>
        <taxon>Entomoplasmatales</taxon>
        <taxon>Spiroplasmataceae</taxon>
        <taxon>Spiroplasma</taxon>
    </lineage>
</organism>
<evidence type="ECO:0000313" key="1">
    <source>
        <dbReference type="EMBL" id="QEH61424.1"/>
    </source>
</evidence>
<keyword evidence="4" id="KW-1185">Reference proteome</keyword>
<dbReference type="KEGG" id="schi:SCHIN_v1c07920"/>
<dbReference type="Proteomes" id="UP000323144">
    <property type="component" value="Chromosome"/>
</dbReference>